<dbReference type="InterPro" id="IPR006809">
    <property type="entry name" value="TAFII28_dom"/>
</dbReference>
<keyword evidence="5" id="KW-0539">Nucleus</keyword>
<evidence type="ECO:0000256" key="4">
    <source>
        <dbReference type="ARBA" id="ARBA00023163"/>
    </source>
</evidence>
<dbReference type="EMBL" id="JASJQH010007246">
    <property type="protein sequence ID" value="KAK9711911.1"/>
    <property type="molecule type" value="Genomic_DNA"/>
</dbReference>
<accession>A0ABR2W018</accession>
<dbReference type="CDD" id="cd08048">
    <property type="entry name" value="HFD_TAF11"/>
    <property type="match status" value="1"/>
</dbReference>
<dbReference type="Pfam" id="PF04719">
    <property type="entry name" value="TAFII28"/>
    <property type="match status" value="1"/>
</dbReference>
<keyword evidence="3" id="KW-0805">Transcription regulation</keyword>
<comment type="caution">
    <text evidence="8">The sequence shown here is derived from an EMBL/GenBank/DDBJ whole genome shotgun (WGS) entry which is preliminary data.</text>
</comment>
<reference evidence="8 9" key="1">
    <citation type="submission" date="2023-04" db="EMBL/GenBank/DDBJ databases">
        <title>Genome of Basidiobolus ranarum AG-B5.</title>
        <authorList>
            <person name="Stajich J.E."/>
            <person name="Carter-House D."/>
            <person name="Gryganskyi A."/>
        </authorList>
    </citation>
    <scope>NUCLEOTIDE SEQUENCE [LARGE SCALE GENOMIC DNA]</scope>
    <source>
        <strain evidence="8 9">AG-B5</strain>
    </source>
</reference>
<evidence type="ECO:0000259" key="7">
    <source>
        <dbReference type="Pfam" id="PF04719"/>
    </source>
</evidence>
<organism evidence="8 9">
    <name type="scientific">Basidiobolus ranarum</name>
    <dbReference type="NCBI Taxonomy" id="34480"/>
    <lineage>
        <taxon>Eukaryota</taxon>
        <taxon>Fungi</taxon>
        <taxon>Fungi incertae sedis</taxon>
        <taxon>Zoopagomycota</taxon>
        <taxon>Entomophthoromycotina</taxon>
        <taxon>Basidiobolomycetes</taxon>
        <taxon>Basidiobolales</taxon>
        <taxon>Basidiobolaceae</taxon>
        <taxon>Basidiobolus</taxon>
    </lineage>
</organism>
<feature type="compositionally biased region" description="Basic and acidic residues" evidence="6">
    <location>
        <begin position="57"/>
        <end position="73"/>
    </location>
</feature>
<evidence type="ECO:0000256" key="5">
    <source>
        <dbReference type="ARBA" id="ARBA00023242"/>
    </source>
</evidence>
<evidence type="ECO:0000313" key="8">
    <source>
        <dbReference type="EMBL" id="KAK9711911.1"/>
    </source>
</evidence>
<evidence type="ECO:0000256" key="6">
    <source>
        <dbReference type="SAM" id="MobiDB-lite"/>
    </source>
</evidence>
<feature type="compositionally biased region" description="Acidic residues" evidence="6">
    <location>
        <begin position="74"/>
        <end position="88"/>
    </location>
</feature>
<comment type="subcellular location">
    <subcellularLocation>
        <location evidence="1">Nucleus</location>
    </subcellularLocation>
</comment>
<comment type="similarity">
    <text evidence="2">Belongs to the TAF11 family.</text>
</comment>
<dbReference type="SUPFAM" id="SSF47113">
    <property type="entry name" value="Histone-fold"/>
    <property type="match status" value="1"/>
</dbReference>
<gene>
    <name evidence="8" type="primary">TAF11</name>
    <name evidence="8" type="ORF">K7432_007471</name>
</gene>
<proteinExistence type="inferred from homology"/>
<feature type="region of interest" description="Disordered" evidence="6">
    <location>
        <begin position="1"/>
        <end position="88"/>
    </location>
</feature>
<evidence type="ECO:0000256" key="3">
    <source>
        <dbReference type="ARBA" id="ARBA00023015"/>
    </source>
</evidence>
<name>A0ABR2W018_9FUNG</name>
<evidence type="ECO:0000256" key="2">
    <source>
        <dbReference type="ARBA" id="ARBA00009788"/>
    </source>
</evidence>
<feature type="compositionally biased region" description="Low complexity" evidence="6">
    <location>
        <begin position="15"/>
        <end position="28"/>
    </location>
</feature>
<keyword evidence="4" id="KW-0804">Transcription</keyword>
<sequence length="212" mass="24238">MSSITPQKRKPNHPSSSSVSGKTVKKQVIATPSTPLQKPRKKSETSSLPPTPSTEVPEEKNKEEEATKETKQPEEEEEEEEEEGIIADDDFKELMQIHGRSKEELKALLDNFSEEQLQRYEVYRRSALNKSVVKKLVGNIINQQISPTMAFVVAGFAKVFVGEMVEKAKEVMEAWGDKGPIRPHHLREAYRQYDKETGLIPSVNYQKRLFRR</sequence>
<dbReference type="InterPro" id="IPR009072">
    <property type="entry name" value="Histone-fold"/>
</dbReference>
<dbReference type="Proteomes" id="UP001479436">
    <property type="component" value="Unassembled WGS sequence"/>
</dbReference>
<dbReference type="PANTHER" id="PTHR13218:SF8">
    <property type="entry name" value="TRANSCRIPTION INITIATION FACTOR TFIID SUBUNIT 11"/>
    <property type="match status" value="1"/>
</dbReference>
<evidence type="ECO:0000313" key="9">
    <source>
        <dbReference type="Proteomes" id="UP001479436"/>
    </source>
</evidence>
<dbReference type="Gene3D" id="1.10.20.10">
    <property type="entry name" value="Histone, subunit A"/>
    <property type="match status" value="1"/>
</dbReference>
<dbReference type="PANTHER" id="PTHR13218">
    <property type="entry name" value="TRANSCRIPTION INITIATION FACTOR TFIID SUBUNIT 11-RELATED"/>
    <property type="match status" value="1"/>
</dbReference>
<dbReference type="InterPro" id="IPR045127">
    <property type="entry name" value="TAF11-like"/>
</dbReference>
<feature type="domain" description="TAFII28-like protein" evidence="7">
    <location>
        <begin position="108"/>
        <end position="192"/>
    </location>
</feature>
<protein>
    <submittedName>
        <fullName evidence="8">Transcription initiation factor TFIID subunit 11</fullName>
    </submittedName>
</protein>
<evidence type="ECO:0000256" key="1">
    <source>
        <dbReference type="ARBA" id="ARBA00004123"/>
    </source>
</evidence>
<keyword evidence="9" id="KW-1185">Reference proteome</keyword>